<keyword evidence="7" id="KW-1185">Reference proteome</keyword>
<dbReference type="PROSITE" id="PS51319">
    <property type="entry name" value="TFIIS_N"/>
    <property type="match status" value="1"/>
</dbReference>
<sequence length="937" mass="102035">MTLEDFFTLTEMKYGLTTCARVEELIYVMQKQSCITNNVGDATRQWSTAASTLASTQNTECLDLFVHLNGLDCLNFWLQEADKYSRDVADGEELINKLLTSLDKLPMNFEKIISSGIFSTVEKLGCHINVNVMERAKILFKKWKANDNSFHEMDKDSSYPVDHLKPSSDTASIVEEVSNEGRCKIESGRTPNPQVISDHALKLGDADEVKGSTHYQTSPVRCSNKIENHMLLTSSVSDGCGESISVHEASCLPSTGIPFSTAPASPEIHVADDEQCDISVRNDIKSDLTKGKCDSWEFRETSSVASSYATNPTVVRSTSCNLALKEGESNLSEDKKTLHRCASVDCVWLEYSKTVKELKLGENGSLDLLDLPSQGTLWREEAAENTSDVERCDDPTLQTLKGVDRSIYGASSVQATHEIPNSSDSDTESGEIDALEIARQVAIQVEREVVDYREELCSSSPEVSSNETMNADSPSIEPTKLCHPIPGEANGYVSVPIKDDCECTSSPKDNNHMVTKVSIDRSKDNQNMETPNGAAVIHEFIARANFCNFDFDLNEEASIEDMDCAVSPLYSSRIVNLSTPVAVFASKGPPGLHTAPLCFEGGLGWRGSAATSAFRTASPRKITNGEKSDSGSIFKGSLLGLDLNVRDCENFSLTDMKEVPVSSSIPSWNSTSDFSSPRTERFKLDLNSNGEEEATPSQSSFIKHHFLNRDQSSSPPSSSPPPRQSSHKNFDLNDNLFFSDAAVSKNVLGVQIDDPVITNMGSTMSFESRVHTSQAHQPYMGSELSFDSTLPTVPFLPYSHQISHPGFGYIGSATGVALPFQPAVYGFGNIQQIVDSRGATAFPQLLSSAGTNGGPSTTPPFLMSITSVPSSSNVGGPSQMGLDLNFGMIPKMESGTGEEQFKTASHHGTSGNSLKRKEPDSGWEPYSFGYKHVASWH</sequence>
<comment type="subcellular location">
    <subcellularLocation>
        <location evidence="1 3">Nucleus</location>
    </subcellularLocation>
</comment>
<accession>A0ABR2LQI6</accession>
<dbReference type="EMBL" id="JBBWWR010000016">
    <property type="protein sequence ID" value="KAK8947740.1"/>
    <property type="molecule type" value="Genomic_DNA"/>
</dbReference>
<keyword evidence="2 3" id="KW-0539">Nucleus</keyword>
<dbReference type="InterPro" id="IPR003617">
    <property type="entry name" value="TFIIS/CRSP70_N_sub"/>
</dbReference>
<dbReference type="InterPro" id="IPR035441">
    <property type="entry name" value="TFIIS/LEDGF_dom_sf"/>
</dbReference>
<dbReference type="InterPro" id="IPR017923">
    <property type="entry name" value="TFIIS_N"/>
</dbReference>
<evidence type="ECO:0000259" key="5">
    <source>
        <dbReference type="PROSITE" id="PS51319"/>
    </source>
</evidence>
<evidence type="ECO:0000256" key="3">
    <source>
        <dbReference type="PROSITE-ProRule" id="PRU00649"/>
    </source>
</evidence>
<comment type="caution">
    <text evidence="6">The sequence shown here is derived from an EMBL/GenBank/DDBJ whole genome shotgun (WGS) entry which is preliminary data.</text>
</comment>
<organism evidence="6 7">
    <name type="scientific">Platanthera guangdongensis</name>
    <dbReference type="NCBI Taxonomy" id="2320717"/>
    <lineage>
        <taxon>Eukaryota</taxon>
        <taxon>Viridiplantae</taxon>
        <taxon>Streptophyta</taxon>
        <taxon>Embryophyta</taxon>
        <taxon>Tracheophyta</taxon>
        <taxon>Spermatophyta</taxon>
        <taxon>Magnoliopsida</taxon>
        <taxon>Liliopsida</taxon>
        <taxon>Asparagales</taxon>
        <taxon>Orchidaceae</taxon>
        <taxon>Orchidoideae</taxon>
        <taxon>Orchideae</taxon>
        <taxon>Orchidinae</taxon>
        <taxon>Platanthera</taxon>
    </lineage>
</organism>
<dbReference type="SMART" id="SM00509">
    <property type="entry name" value="TFS2N"/>
    <property type="match status" value="1"/>
</dbReference>
<feature type="compositionally biased region" description="Polar residues" evidence="4">
    <location>
        <begin position="902"/>
        <end position="913"/>
    </location>
</feature>
<proteinExistence type="predicted"/>
<gene>
    <name evidence="6" type="ORF">KSP40_PGU017115</name>
</gene>
<name>A0ABR2LQI6_9ASPA</name>
<evidence type="ECO:0000256" key="2">
    <source>
        <dbReference type="ARBA" id="ARBA00023242"/>
    </source>
</evidence>
<feature type="region of interest" description="Disordered" evidence="4">
    <location>
        <begin position="708"/>
        <end position="730"/>
    </location>
</feature>
<evidence type="ECO:0000256" key="1">
    <source>
        <dbReference type="ARBA" id="ARBA00004123"/>
    </source>
</evidence>
<dbReference type="PANTHER" id="PTHR47292">
    <property type="entry name" value="TRANSCRIPTION ELONGATION FACTOR (TFIIS) FAMILY PROTEIN-RELATED"/>
    <property type="match status" value="1"/>
</dbReference>
<dbReference type="Proteomes" id="UP001412067">
    <property type="component" value="Unassembled WGS sequence"/>
</dbReference>
<evidence type="ECO:0000313" key="7">
    <source>
        <dbReference type="Proteomes" id="UP001412067"/>
    </source>
</evidence>
<dbReference type="Gene3D" id="1.20.930.10">
    <property type="entry name" value="Conserved domain common to transcription factors TFIIS, elongin A, CRSP70"/>
    <property type="match status" value="1"/>
</dbReference>
<dbReference type="PANTHER" id="PTHR47292:SF1">
    <property type="entry name" value="TRANSCRIPTION ELONGATION FACTOR (TFIIS) FAMILY PROTEIN"/>
    <property type="match status" value="1"/>
</dbReference>
<reference evidence="6 7" key="1">
    <citation type="journal article" date="2022" name="Nat. Plants">
        <title>Genomes of leafy and leafless Platanthera orchids illuminate the evolution of mycoheterotrophy.</title>
        <authorList>
            <person name="Li M.H."/>
            <person name="Liu K.W."/>
            <person name="Li Z."/>
            <person name="Lu H.C."/>
            <person name="Ye Q.L."/>
            <person name="Zhang D."/>
            <person name="Wang J.Y."/>
            <person name="Li Y.F."/>
            <person name="Zhong Z.M."/>
            <person name="Liu X."/>
            <person name="Yu X."/>
            <person name="Liu D.K."/>
            <person name="Tu X.D."/>
            <person name="Liu B."/>
            <person name="Hao Y."/>
            <person name="Liao X.Y."/>
            <person name="Jiang Y.T."/>
            <person name="Sun W.H."/>
            <person name="Chen J."/>
            <person name="Chen Y.Q."/>
            <person name="Ai Y."/>
            <person name="Zhai J.W."/>
            <person name="Wu S.S."/>
            <person name="Zhou Z."/>
            <person name="Hsiao Y.Y."/>
            <person name="Wu W.L."/>
            <person name="Chen Y.Y."/>
            <person name="Lin Y.F."/>
            <person name="Hsu J.L."/>
            <person name="Li C.Y."/>
            <person name="Wang Z.W."/>
            <person name="Zhao X."/>
            <person name="Zhong W.Y."/>
            <person name="Ma X.K."/>
            <person name="Ma L."/>
            <person name="Huang J."/>
            <person name="Chen G.Z."/>
            <person name="Huang M.Z."/>
            <person name="Huang L."/>
            <person name="Peng D.H."/>
            <person name="Luo Y.B."/>
            <person name="Zou S.Q."/>
            <person name="Chen S.P."/>
            <person name="Lan S."/>
            <person name="Tsai W.C."/>
            <person name="Van de Peer Y."/>
            <person name="Liu Z.J."/>
        </authorList>
    </citation>
    <scope>NUCLEOTIDE SEQUENCE [LARGE SCALE GENOMIC DNA]</scope>
    <source>
        <strain evidence="6">Lor288</strain>
    </source>
</reference>
<protein>
    <recommendedName>
        <fullName evidence="5">TFIIS N-terminal domain-containing protein</fullName>
    </recommendedName>
</protein>
<feature type="domain" description="TFIIS N-terminal" evidence="5">
    <location>
        <begin position="72"/>
        <end position="150"/>
    </location>
</feature>
<evidence type="ECO:0000256" key="4">
    <source>
        <dbReference type="SAM" id="MobiDB-lite"/>
    </source>
</evidence>
<dbReference type="Pfam" id="PF08711">
    <property type="entry name" value="Med26"/>
    <property type="match status" value="1"/>
</dbReference>
<evidence type="ECO:0000313" key="6">
    <source>
        <dbReference type="EMBL" id="KAK8947740.1"/>
    </source>
</evidence>
<feature type="region of interest" description="Disordered" evidence="4">
    <location>
        <begin position="896"/>
        <end position="921"/>
    </location>
</feature>
<dbReference type="SUPFAM" id="SSF47676">
    <property type="entry name" value="Conserved domain common to transcription factors TFIIS, elongin A, CRSP70"/>
    <property type="match status" value="1"/>
</dbReference>